<keyword evidence="3" id="KW-0949">S-adenosyl-L-methionine</keyword>
<evidence type="ECO:0000313" key="6">
    <source>
        <dbReference type="RefSeq" id="XP_022774286.1"/>
    </source>
</evidence>
<gene>
    <name evidence="6" type="primary">LOC111316569</name>
</gene>
<dbReference type="PANTHER" id="PTHR13271:SF9">
    <property type="entry name" value="RUBISCO METHYLTRANSFERASE FAMILY PROTEIN"/>
    <property type="match status" value="1"/>
</dbReference>
<dbReference type="InterPro" id="IPR046341">
    <property type="entry name" value="SET_dom_sf"/>
</dbReference>
<proteinExistence type="predicted"/>
<protein>
    <submittedName>
        <fullName evidence="6">Uncharacterized protein LOC111316569 isoform X2</fullName>
    </submittedName>
</protein>
<name>A0A6P6BB20_DURZI</name>
<dbReference type="SUPFAM" id="SSF81822">
    <property type="entry name" value="RuBisCo LSMT C-terminal, substrate-binding domain"/>
    <property type="match status" value="1"/>
</dbReference>
<dbReference type="GO" id="GO:0009570">
    <property type="term" value="C:chloroplast stroma"/>
    <property type="evidence" value="ECO:0007669"/>
    <property type="project" value="TreeGrafter"/>
</dbReference>
<evidence type="ECO:0000256" key="3">
    <source>
        <dbReference type="ARBA" id="ARBA00022691"/>
    </source>
</evidence>
<evidence type="ECO:0000313" key="5">
    <source>
        <dbReference type="Proteomes" id="UP000515121"/>
    </source>
</evidence>
<dbReference type="GeneID" id="111316569"/>
<dbReference type="Proteomes" id="UP000515121">
    <property type="component" value="Unplaced"/>
</dbReference>
<dbReference type="RefSeq" id="XP_022774286.1">
    <property type="nucleotide sequence ID" value="XM_022918551.1"/>
</dbReference>
<dbReference type="Gene3D" id="3.90.1420.10">
    <property type="entry name" value="Rubisco LSMT, substrate-binding domain"/>
    <property type="match status" value="1"/>
</dbReference>
<dbReference type="SUPFAM" id="SSF82199">
    <property type="entry name" value="SET domain"/>
    <property type="match status" value="1"/>
</dbReference>
<dbReference type="GO" id="GO:0032259">
    <property type="term" value="P:methylation"/>
    <property type="evidence" value="ECO:0007669"/>
    <property type="project" value="UniProtKB-KW"/>
</dbReference>
<dbReference type="InterPro" id="IPR050600">
    <property type="entry name" value="SETD3_SETD6_MTase"/>
</dbReference>
<reference evidence="6" key="1">
    <citation type="submission" date="2025-08" db="UniProtKB">
        <authorList>
            <consortium name="RefSeq"/>
        </authorList>
    </citation>
    <scope>IDENTIFICATION</scope>
    <source>
        <tissue evidence="6">Fruit stalk</tissue>
    </source>
</reference>
<sequence length="417" mass="47257">MGVACLHNKFNFVTLPHLSLPFSKNPNPRIFPRKKNNLFLASASDTHVADSGKKLSSKKDDEFGDLKCWMHKNGLPSCKVVLKERPSHDEKHRPIHYIAASEDLQAGDVAFSVPNSLVVTLERVLGNETVAELLTTNKLSELACLALYLMYEKKQGKESFWYPYIRELDRQRGRGQLAVESPLLWSKDELAYLTGSPTKAEVLERAEGIKREYNELDTVWFMAGSLFQQYPYDIPTEVFPFEIFKQAFVAVQSCVVHLQAALNTEDPQYQDKRLVVQRNGKLSVQVFHVYAGKEKEAVSDMLPYLRLGYVSEPSEMQSVLSSQGPVCPVSPCMERAVLDQLAYYFNRRLAIYPTTLNEDESLLSDPNLNPRRRVATQLVRLEKKILHACLQATNDLIDQLPDHTVSPCPAPYAPLLK</sequence>
<evidence type="ECO:0000256" key="2">
    <source>
        <dbReference type="ARBA" id="ARBA00022679"/>
    </source>
</evidence>
<organism evidence="5 6">
    <name type="scientific">Durio zibethinus</name>
    <name type="common">Durian</name>
    <dbReference type="NCBI Taxonomy" id="66656"/>
    <lineage>
        <taxon>Eukaryota</taxon>
        <taxon>Viridiplantae</taxon>
        <taxon>Streptophyta</taxon>
        <taxon>Embryophyta</taxon>
        <taxon>Tracheophyta</taxon>
        <taxon>Spermatophyta</taxon>
        <taxon>Magnoliopsida</taxon>
        <taxon>eudicotyledons</taxon>
        <taxon>Gunneridae</taxon>
        <taxon>Pentapetalae</taxon>
        <taxon>rosids</taxon>
        <taxon>malvids</taxon>
        <taxon>Malvales</taxon>
        <taxon>Malvaceae</taxon>
        <taxon>Helicteroideae</taxon>
        <taxon>Durio</taxon>
    </lineage>
</organism>
<dbReference type="GO" id="GO:0016279">
    <property type="term" value="F:protein-lysine N-methyltransferase activity"/>
    <property type="evidence" value="ECO:0007669"/>
    <property type="project" value="TreeGrafter"/>
</dbReference>
<dbReference type="Pfam" id="PF09273">
    <property type="entry name" value="Rubis-subs-bind"/>
    <property type="match status" value="1"/>
</dbReference>
<accession>A0A6P6BB20</accession>
<dbReference type="AlphaFoldDB" id="A0A6P6BB20"/>
<evidence type="ECO:0000256" key="1">
    <source>
        <dbReference type="ARBA" id="ARBA00022603"/>
    </source>
</evidence>
<feature type="domain" description="Rubisco LSMT substrate-binding" evidence="4">
    <location>
        <begin position="264"/>
        <end position="386"/>
    </location>
</feature>
<keyword evidence="5" id="KW-1185">Reference proteome</keyword>
<dbReference type="InterPro" id="IPR036464">
    <property type="entry name" value="Rubisco_LSMT_subst-bd_sf"/>
</dbReference>
<keyword evidence="1" id="KW-0489">Methyltransferase</keyword>
<dbReference type="PANTHER" id="PTHR13271">
    <property type="entry name" value="UNCHARACTERIZED PUTATIVE METHYLTRANSFERASE"/>
    <property type="match status" value="1"/>
</dbReference>
<dbReference type="Gene3D" id="3.90.1410.10">
    <property type="entry name" value="set domain protein methyltransferase, domain 1"/>
    <property type="match status" value="1"/>
</dbReference>
<evidence type="ECO:0000259" key="4">
    <source>
        <dbReference type="Pfam" id="PF09273"/>
    </source>
</evidence>
<dbReference type="InterPro" id="IPR015353">
    <property type="entry name" value="Rubisco_LSMT_subst-bd"/>
</dbReference>
<keyword evidence="2" id="KW-0808">Transferase</keyword>